<proteinExistence type="predicted"/>
<dbReference type="Proteomes" id="UP001418222">
    <property type="component" value="Unassembled WGS sequence"/>
</dbReference>
<feature type="region of interest" description="Disordered" evidence="1">
    <location>
        <begin position="46"/>
        <end position="65"/>
    </location>
</feature>
<keyword evidence="4" id="KW-1185">Reference proteome</keyword>
<evidence type="ECO:0000259" key="2">
    <source>
        <dbReference type="PROSITE" id="PS51934"/>
    </source>
</evidence>
<sequence length="186" mass="20419">MGLLSSRVERSAIMAGDHIYTWRALFTYSHHGIYVGGQKVVHFTRKKKKTSSSTDSPSSSSSFKPELPPACPIFPDCGFQQPNSGVILSCLDCFLDEGSLHNFEYGVAPSVFLTKVRGGTCTTASSDPPGTVIHRQCICCRMVLEIMTCSRTTARISRSIARRVCCLLTSRESEGAGRLLRSSEFR</sequence>
<evidence type="ECO:0000256" key="1">
    <source>
        <dbReference type="SAM" id="MobiDB-lite"/>
    </source>
</evidence>
<dbReference type="AlphaFoldDB" id="A0AAP0BDW6"/>
<dbReference type="Pfam" id="PF04970">
    <property type="entry name" value="LRAT"/>
    <property type="match status" value="1"/>
</dbReference>
<name>A0AAP0BDW6_9ASPA</name>
<dbReference type="PANTHER" id="PTHR46137">
    <property type="entry name" value="OS05G0310600 PROTEIN"/>
    <property type="match status" value="1"/>
</dbReference>
<organism evidence="3 4">
    <name type="scientific">Platanthera zijinensis</name>
    <dbReference type="NCBI Taxonomy" id="2320716"/>
    <lineage>
        <taxon>Eukaryota</taxon>
        <taxon>Viridiplantae</taxon>
        <taxon>Streptophyta</taxon>
        <taxon>Embryophyta</taxon>
        <taxon>Tracheophyta</taxon>
        <taxon>Spermatophyta</taxon>
        <taxon>Magnoliopsida</taxon>
        <taxon>Liliopsida</taxon>
        <taxon>Asparagales</taxon>
        <taxon>Orchidaceae</taxon>
        <taxon>Orchidoideae</taxon>
        <taxon>Orchideae</taxon>
        <taxon>Orchidinae</taxon>
        <taxon>Platanthera</taxon>
    </lineage>
</organism>
<evidence type="ECO:0000313" key="3">
    <source>
        <dbReference type="EMBL" id="KAK8936278.1"/>
    </source>
</evidence>
<dbReference type="Gene3D" id="3.90.1720.10">
    <property type="entry name" value="endopeptidase domain like (from Nostoc punctiforme)"/>
    <property type="match status" value="1"/>
</dbReference>
<feature type="domain" description="LRAT" evidence="2">
    <location>
        <begin position="20"/>
        <end position="159"/>
    </location>
</feature>
<protein>
    <recommendedName>
        <fullName evidence="2">LRAT domain-containing protein</fullName>
    </recommendedName>
</protein>
<accession>A0AAP0BDW6</accession>
<dbReference type="PROSITE" id="PS51934">
    <property type="entry name" value="LRAT"/>
    <property type="match status" value="1"/>
</dbReference>
<comment type="caution">
    <text evidence="3">The sequence shown here is derived from an EMBL/GenBank/DDBJ whole genome shotgun (WGS) entry which is preliminary data.</text>
</comment>
<feature type="compositionally biased region" description="Low complexity" evidence="1">
    <location>
        <begin position="51"/>
        <end position="65"/>
    </location>
</feature>
<dbReference type="PANTHER" id="PTHR46137:SF2">
    <property type="entry name" value="OS09G0526800 PROTEIN"/>
    <property type="match status" value="1"/>
</dbReference>
<dbReference type="InterPro" id="IPR007053">
    <property type="entry name" value="LRAT_dom"/>
</dbReference>
<gene>
    <name evidence="3" type="ORF">KSP39_PZI013229</name>
</gene>
<reference evidence="3 4" key="1">
    <citation type="journal article" date="2022" name="Nat. Plants">
        <title>Genomes of leafy and leafless Platanthera orchids illuminate the evolution of mycoheterotrophy.</title>
        <authorList>
            <person name="Li M.H."/>
            <person name="Liu K.W."/>
            <person name="Li Z."/>
            <person name="Lu H.C."/>
            <person name="Ye Q.L."/>
            <person name="Zhang D."/>
            <person name="Wang J.Y."/>
            <person name="Li Y.F."/>
            <person name="Zhong Z.M."/>
            <person name="Liu X."/>
            <person name="Yu X."/>
            <person name="Liu D.K."/>
            <person name="Tu X.D."/>
            <person name="Liu B."/>
            <person name="Hao Y."/>
            <person name="Liao X.Y."/>
            <person name="Jiang Y.T."/>
            <person name="Sun W.H."/>
            <person name="Chen J."/>
            <person name="Chen Y.Q."/>
            <person name="Ai Y."/>
            <person name="Zhai J.W."/>
            <person name="Wu S.S."/>
            <person name="Zhou Z."/>
            <person name="Hsiao Y.Y."/>
            <person name="Wu W.L."/>
            <person name="Chen Y.Y."/>
            <person name="Lin Y.F."/>
            <person name="Hsu J.L."/>
            <person name="Li C.Y."/>
            <person name="Wang Z.W."/>
            <person name="Zhao X."/>
            <person name="Zhong W.Y."/>
            <person name="Ma X.K."/>
            <person name="Ma L."/>
            <person name="Huang J."/>
            <person name="Chen G.Z."/>
            <person name="Huang M.Z."/>
            <person name="Huang L."/>
            <person name="Peng D.H."/>
            <person name="Luo Y.B."/>
            <person name="Zou S.Q."/>
            <person name="Chen S.P."/>
            <person name="Lan S."/>
            <person name="Tsai W.C."/>
            <person name="Van de Peer Y."/>
            <person name="Liu Z.J."/>
        </authorList>
    </citation>
    <scope>NUCLEOTIDE SEQUENCE [LARGE SCALE GENOMIC DNA]</scope>
    <source>
        <strain evidence="3">Lor287</strain>
    </source>
</reference>
<evidence type="ECO:0000313" key="4">
    <source>
        <dbReference type="Proteomes" id="UP001418222"/>
    </source>
</evidence>
<dbReference type="EMBL" id="JBBWWQ010000011">
    <property type="protein sequence ID" value="KAK8936278.1"/>
    <property type="molecule type" value="Genomic_DNA"/>
</dbReference>